<dbReference type="Pfam" id="PF12832">
    <property type="entry name" value="MFS_1_like"/>
    <property type="match status" value="1"/>
</dbReference>
<dbReference type="GO" id="GO:0016020">
    <property type="term" value="C:membrane"/>
    <property type="evidence" value="ECO:0007669"/>
    <property type="project" value="UniProtKB-SubCell"/>
</dbReference>
<evidence type="ECO:0000256" key="5">
    <source>
        <dbReference type="ARBA" id="ARBA00023136"/>
    </source>
</evidence>
<keyword evidence="4 6" id="KW-1133">Transmembrane helix</keyword>
<dbReference type="InterPro" id="IPR051717">
    <property type="entry name" value="MFS_MFSD6"/>
</dbReference>
<gene>
    <name evidence="8" type="ORF">PPAR1163_LOCUS22127</name>
</gene>
<keyword evidence="5 6" id="KW-0472">Membrane</keyword>
<feature type="transmembrane region" description="Helical" evidence="6">
    <location>
        <begin position="168"/>
        <end position="189"/>
    </location>
</feature>
<dbReference type="EMBL" id="HBGJ01034895">
    <property type="protein sequence ID" value="CAD9263742.1"/>
    <property type="molecule type" value="Transcribed_RNA"/>
</dbReference>
<feature type="transmembrane region" description="Helical" evidence="6">
    <location>
        <begin position="34"/>
        <end position="54"/>
    </location>
</feature>
<organism evidence="8">
    <name type="scientific">Phaeomonas parva</name>
    <dbReference type="NCBI Taxonomy" id="124430"/>
    <lineage>
        <taxon>Eukaryota</taxon>
        <taxon>Sar</taxon>
        <taxon>Stramenopiles</taxon>
        <taxon>Ochrophyta</taxon>
        <taxon>Pinguiophyceae</taxon>
        <taxon>Pinguiochrysidales</taxon>
        <taxon>Pinguiochrysidaceae</taxon>
        <taxon>Phaeomonas</taxon>
    </lineage>
</organism>
<dbReference type="SUPFAM" id="SSF103473">
    <property type="entry name" value="MFS general substrate transporter"/>
    <property type="match status" value="1"/>
</dbReference>
<keyword evidence="3 6" id="KW-0812">Transmembrane</keyword>
<sequence>MQRAGLLFGLYFFFIAFRGRFMALYYEENGLSDSQIGTLLGVASLIQLFAAPFASKIADRYNSHALVSLVCNGATIVFFLAQIIALPSVSPMLSRDQRFALLFVLRCFDSAFIAPTYPLLTAMCIAALRREHGECGHTKFGQKRLWGAVGWAVGSLMLGLLLDLAGAWIVHPCVLISGLGFVIALYIWAENPNPKPSANAKSGYATVRVDSGDSDEPSDASDEENNEDVSFLAVLRILLGPPGGDAEPKPKASPARLKVLLFLVLTFLLGAVMSTVENLLFLFFGDDLHASNFVCGLSVVVTVVFEIPILAYAPRLLELAGTTNLMIVATTAFAIRGVGYTLASNGYWVLLCEPLHGVTYACAHTASVAFFAERMPQRLEASAQGILSSLTGMGMFVGTIAGGFVLDAFGSAVLYRGAAVLIMVATSAFMLSDQIEVAMRRCLGVAGGGVTGLGAYKRVPSHTDDFVEEGGDVVL</sequence>
<dbReference type="InterPro" id="IPR024989">
    <property type="entry name" value="MFS_assoc_dom"/>
</dbReference>
<dbReference type="AlphaFoldDB" id="A0A7S1XX30"/>
<evidence type="ECO:0000313" key="8">
    <source>
        <dbReference type="EMBL" id="CAD9263742.1"/>
    </source>
</evidence>
<proteinExistence type="inferred from homology"/>
<feature type="domain" description="Major facilitator superfamily (MFS) profile" evidence="7">
    <location>
        <begin position="1"/>
        <end position="436"/>
    </location>
</feature>
<dbReference type="PANTHER" id="PTHR16172">
    <property type="entry name" value="MAJOR FACILITATOR SUPERFAMILY DOMAIN-CONTAINING PROTEIN 6-LIKE"/>
    <property type="match status" value="1"/>
</dbReference>
<feature type="transmembrane region" description="Helical" evidence="6">
    <location>
        <begin position="290"/>
        <end position="313"/>
    </location>
</feature>
<evidence type="ECO:0000256" key="2">
    <source>
        <dbReference type="ARBA" id="ARBA00005241"/>
    </source>
</evidence>
<dbReference type="Gene3D" id="1.20.1250.20">
    <property type="entry name" value="MFS general substrate transporter like domains"/>
    <property type="match status" value="2"/>
</dbReference>
<feature type="transmembrane region" description="Helical" evidence="6">
    <location>
        <begin position="145"/>
        <end position="162"/>
    </location>
</feature>
<dbReference type="PANTHER" id="PTHR16172:SF41">
    <property type="entry name" value="MAJOR FACILITATOR SUPERFAMILY DOMAIN-CONTAINING PROTEIN 6-LIKE"/>
    <property type="match status" value="1"/>
</dbReference>
<feature type="transmembrane region" description="Helical" evidence="6">
    <location>
        <begin position="385"/>
        <end position="406"/>
    </location>
</feature>
<dbReference type="InterPro" id="IPR036259">
    <property type="entry name" value="MFS_trans_sf"/>
</dbReference>
<evidence type="ECO:0000256" key="3">
    <source>
        <dbReference type="ARBA" id="ARBA00022692"/>
    </source>
</evidence>
<feature type="transmembrane region" description="Helical" evidence="6">
    <location>
        <begin position="325"/>
        <end position="343"/>
    </location>
</feature>
<feature type="transmembrane region" description="Helical" evidence="6">
    <location>
        <begin position="412"/>
        <end position="431"/>
    </location>
</feature>
<feature type="transmembrane region" description="Helical" evidence="6">
    <location>
        <begin position="355"/>
        <end position="373"/>
    </location>
</feature>
<evidence type="ECO:0000256" key="4">
    <source>
        <dbReference type="ARBA" id="ARBA00022989"/>
    </source>
</evidence>
<name>A0A7S1XX30_9STRA</name>
<dbReference type="GO" id="GO:0022857">
    <property type="term" value="F:transmembrane transporter activity"/>
    <property type="evidence" value="ECO:0007669"/>
    <property type="project" value="InterPro"/>
</dbReference>
<comment type="similarity">
    <text evidence="2">Belongs to the major facilitator superfamily. MFSD6 family.</text>
</comment>
<accession>A0A7S1XX30</accession>
<dbReference type="InterPro" id="IPR020846">
    <property type="entry name" value="MFS_dom"/>
</dbReference>
<comment type="subcellular location">
    <subcellularLocation>
        <location evidence="1">Membrane</location>
        <topology evidence="1">Multi-pass membrane protein</topology>
    </subcellularLocation>
</comment>
<feature type="transmembrane region" description="Helical" evidence="6">
    <location>
        <begin position="66"/>
        <end position="87"/>
    </location>
</feature>
<evidence type="ECO:0000259" key="7">
    <source>
        <dbReference type="PROSITE" id="PS50850"/>
    </source>
</evidence>
<protein>
    <recommendedName>
        <fullName evidence="7">Major facilitator superfamily (MFS) profile domain-containing protein</fullName>
    </recommendedName>
</protein>
<evidence type="ECO:0000256" key="6">
    <source>
        <dbReference type="SAM" id="Phobius"/>
    </source>
</evidence>
<dbReference type="PROSITE" id="PS50850">
    <property type="entry name" value="MFS"/>
    <property type="match status" value="1"/>
</dbReference>
<feature type="transmembrane region" description="Helical" evidence="6">
    <location>
        <begin position="99"/>
        <end position="125"/>
    </location>
</feature>
<feature type="transmembrane region" description="Helical" evidence="6">
    <location>
        <begin position="259"/>
        <end position="284"/>
    </location>
</feature>
<reference evidence="8" key="1">
    <citation type="submission" date="2021-01" db="EMBL/GenBank/DDBJ databases">
        <authorList>
            <person name="Corre E."/>
            <person name="Pelletier E."/>
            <person name="Niang G."/>
            <person name="Scheremetjew M."/>
            <person name="Finn R."/>
            <person name="Kale V."/>
            <person name="Holt S."/>
            <person name="Cochrane G."/>
            <person name="Meng A."/>
            <person name="Brown T."/>
            <person name="Cohen L."/>
        </authorList>
    </citation>
    <scope>NUCLEOTIDE SEQUENCE</scope>
    <source>
        <strain evidence="8">CCMP2877</strain>
    </source>
</reference>
<evidence type="ECO:0000256" key="1">
    <source>
        <dbReference type="ARBA" id="ARBA00004141"/>
    </source>
</evidence>